<accession>A0A7C1ZLI0</accession>
<reference evidence="1" key="1">
    <citation type="journal article" date="2020" name="mSystems">
        <title>Genome- and Community-Level Interaction Insights into Carbon Utilization and Element Cycling Functions of Hydrothermarchaeota in Hydrothermal Sediment.</title>
        <authorList>
            <person name="Zhou Z."/>
            <person name="Liu Y."/>
            <person name="Xu W."/>
            <person name="Pan J."/>
            <person name="Luo Z.H."/>
            <person name="Li M."/>
        </authorList>
    </citation>
    <scope>NUCLEOTIDE SEQUENCE [LARGE SCALE GENOMIC DNA]</scope>
    <source>
        <strain evidence="1">HyVt-389</strain>
    </source>
</reference>
<proteinExistence type="predicted"/>
<evidence type="ECO:0000313" key="1">
    <source>
        <dbReference type="EMBL" id="HEC67545.1"/>
    </source>
</evidence>
<evidence type="ECO:0008006" key="2">
    <source>
        <dbReference type="Google" id="ProtNLM"/>
    </source>
</evidence>
<organism evidence="1">
    <name type="scientific">Desulfofervidus auxilii</name>
    <dbReference type="NCBI Taxonomy" id="1621989"/>
    <lineage>
        <taxon>Bacteria</taxon>
        <taxon>Pseudomonadati</taxon>
        <taxon>Thermodesulfobacteriota</taxon>
        <taxon>Candidatus Desulfofervidia</taxon>
        <taxon>Candidatus Desulfofervidales</taxon>
        <taxon>Candidatus Desulfofervidaceae</taxon>
        <taxon>Candidatus Desulfofervidus</taxon>
    </lineage>
</organism>
<dbReference type="EMBL" id="DRIH01000059">
    <property type="protein sequence ID" value="HEC67545.1"/>
    <property type="molecule type" value="Genomic_DNA"/>
</dbReference>
<comment type="caution">
    <text evidence="1">The sequence shown here is derived from an EMBL/GenBank/DDBJ whole genome shotgun (WGS) entry which is preliminary data.</text>
</comment>
<gene>
    <name evidence="1" type="ORF">ENI35_01835</name>
</gene>
<sequence length="69" mass="8132">MGIAINYKETILKELEGLTPELIQEVIDFIKFLKIKEMKKTGIDYNSLLIQQRSLGRIWDIESEDLYEL</sequence>
<protein>
    <recommendedName>
        <fullName evidence="2">DUF2281 domain-containing protein</fullName>
    </recommendedName>
</protein>
<name>A0A7C1ZLI0_DESA2</name>
<dbReference type="Proteomes" id="UP000885738">
    <property type="component" value="Unassembled WGS sequence"/>
</dbReference>
<dbReference type="AlphaFoldDB" id="A0A7C1ZLI0"/>